<evidence type="ECO:0000313" key="1">
    <source>
        <dbReference type="EMBL" id="RAO95192.1"/>
    </source>
</evidence>
<name>A0A328PK23_9MOLU</name>
<protein>
    <submittedName>
        <fullName evidence="1">Uncharacterized protein</fullName>
    </submittedName>
</protein>
<organism evidence="1 2">
    <name type="scientific">Mycoplasma wenyonii</name>
    <dbReference type="NCBI Taxonomy" id="65123"/>
    <lineage>
        <taxon>Bacteria</taxon>
        <taxon>Bacillati</taxon>
        <taxon>Mycoplasmatota</taxon>
        <taxon>Mollicutes</taxon>
        <taxon>Mycoplasmataceae</taxon>
        <taxon>Mycoplasma</taxon>
    </lineage>
</organism>
<keyword evidence="2" id="KW-1185">Reference proteome</keyword>
<dbReference type="Proteomes" id="UP000249762">
    <property type="component" value="Unassembled WGS sequence"/>
</dbReference>
<sequence length="63" mass="7007">MADWVDVLPELDPLEDKKETVEHIKRKNSIANGSKKNTCNSHKLNLDLLKGGALFSLSNMGKN</sequence>
<dbReference type="EMBL" id="QKVO01000002">
    <property type="protein sequence ID" value="RAO95192.1"/>
    <property type="molecule type" value="Genomic_DNA"/>
</dbReference>
<reference evidence="2" key="1">
    <citation type="submission" date="2018-06" db="EMBL/GenBank/DDBJ databases">
        <authorList>
            <person name="Martinez Ocampo F."/>
            <person name="Quiroz Castaneda R.E."/>
            <person name="Rojas Lopez X."/>
        </authorList>
    </citation>
    <scope>NUCLEOTIDE SEQUENCE [LARGE SCALE GENOMIC DNA]</scope>
    <source>
        <strain evidence="2">INIFAP02</strain>
    </source>
</reference>
<proteinExistence type="predicted"/>
<gene>
    <name evidence="1" type="ORF">DNK47_01015</name>
</gene>
<dbReference type="RefSeq" id="WP_112665130.1">
    <property type="nucleotide sequence ID" value="NZ_QKVO01000002.1"/>
</dbReference>
<accession>A0A328PK23</accession>
<dbReference type="AlphaFoldDB" id="A0A328PK23"/>
<evidence type="ECO:0000313" key="2">
    <source>
        <dbReference type="Proteomes" id="UP000249762"/>
    </source>
</evidence>
<comment type="caution">
    <text evidence="1">The sequence shown here is derived from an EMBL/GenBank/DDBJ whole genome shotgun (WGS) entry which is preliminary data.</text>
</comment>